<keyword evidence="1" id="KW-0732">Signal</keyword>
<protein>
    <submittedName>
        <fullName evidence="2">Copper chaperone NosL</fullName>
    </submittedName>
</protein>
<dbReference type="PANTHER" id="PTHR41247:SF1">
    <property type="entry name" value="HTH-TYPE TRANSCRIPTIONAL REPRESSOR YCNK"/>
    <property type="match status" value="1"/>
</dbReference>
<dbReference type="SUPFAM" id="SSF160387">
    <property type="entry name" value="NosL/MerB-like"/>
    <property type="match status" value="1"/>
</dbReference>
<dbReference type="PROSITE" id="PS51257">
    <property type="entry name" value="PROKAR_LIPOPROTEIN"/>
    <property type="match status" value="1"/>
</dbReference>
<evidence type="ECO:0000313" key="3">
    <source>
        <dbReference type="Proteomes" id="UP000198517"/>
    </source>
</evidence>
<dbReference type="STRING" id="1071918.SAMN05421544_10772"/>
<accession>A0A1G7C6Q8</accession>
<feature type="signal peptide" evidence="1">
    <location>
        <begin position="1"/>
        <end position="22"/>
    </location>
</feature>
<dbReference type="EMBL" id="FNAS01000007">
    <property type="protein sequence ID" value="SDE34989.1"/>
    <property type="molecule type" value="Genomic_DNA"/>
</dbReference>
<reference evidence="2 3" key="1">
    <citation type="submission" date="2016-10" db="EMBL/GenBank/DDBJ databases">
        <authorList>
            <person name="de Groot N.N."/>
        </authorList>
    </citation>
    <scope>NUCLEOTIDE SEQUENCE [LARGE SCALE GENOMIC DNA]</scope>
    <source>
        <strain evidence="2 3">DSM 24015</strain>
    </source>
</reference>
<proteinExistence type="predicted"/>
<keyword evidence="3" id="KW-1185">Reference proteome</keyword>
<evidence type="ECO:0000256" key="1">
    <source>
        <dbReference type="SAM" id="SignalP"/>
    </source>
</evidence>
<dbReference type="RefSeq" id="WP_092736462.1">
    <property type="nucleotide sequence ID" value="NZ_FNAS01000007.1"/>
</dbReference>
<feature type="chain" id="PRO_5011769723" evidence="1">
    <location>
        <begin position="23"/>
        <end position="136"/>
    </location>
</feature>
<dbReference type="Pfam" id="PF05573">
    <property type="entry name" value="NosL"/>
    <property type="match status" value="1"/>
</dbReference>
<dbReference type="InterPro" id="IPR008719">
    <property type="entry name" value="N2O_reductase_NosL"/>
</dbReference>
<evidence type="ECO:0000313" key="2">
    <source>
        <dbReference type="EMBL" id="SDE34989.1"/>
    </source>
</evidence>
<gene>
    <name evidence="2" type="ORF">SAMN05421544_10772</name>
</gene>
<sequence>MKKIFSLLLGTGLLLLVLSCSKKTEPINFGKDQCSHCKMVIEDPKYGAELLTSKGRVYKFDDLSCMESFVDENPDKADHAQLYVSDFITHELFPVEQASKVTGGEVRSPMGGNTAAFKNKNEAISEAKKLNAELVN</sequence>
<dbReference type="AlphaFoldDB" id="A0A1G7C6Q8"/>
<dbReference type="PANTHER" id="PTHR41247">
    <property type="entry name" value="HTH-TYPE TRANSCRIPTIONAL REPRESSOR YCNK"/>
    <property type="match status" value="1"/>
</dbReference>
<organism evidence="2 3">
    <name type="scientific">Riemerella columbipharyngis</name>
    <dbReference type="NCBI Taxonomy" id="1071918"/>
    <lineage>
        <taxon>Bacteria</taxon>
        <taxon>Pseudomonadati</taxon>
        <taxon>Bacteroidota</taxon>
        <taxon>Flavobacteriia</taxon>
        <taxon>Flavobacteriales</taxon>
        <taxon>Weeksellaceae</taxon>
        <taxon>Riemerella</taxon>
    </lineage>
</organism>
<name>A0A1G7C6Q8_9FLAO</name>
<dbReference type="OrthoDB" id="9792749at2"/>
<dbReference type="Proteomes" id="UP000198517">
    <property type="component" value="Unassembled WGS sequence"/>
</dbReference>